<dbReference type="Gene3D" id="3.90.25.10">
    <property type="entry name" value="UDP-galactose 4-epimerase, domain 1"/>
    <property type="match status" value="1"/>
</dbReference>
<dbReference type="PANTHER" id="PTHR42748:SF7">
    <property type="entry name" value="NMRA LIKE REDOX SENSOR 1-RELATED"/>
    <property type="match status" value="1"/>
</dbReference>
<proteinExistence type="inferred from homology"/>
<reference evidence="4" key="1">
    <citation type="journal article" date="2021" name="Nat. Commun.">
        <title>Genetic determinants of endophytism in the Arabidopsis root mycobiome.</title>
        <authorList>
            <person name="Mesny F."/>
            <person name="Miyauchi S."/>
            <person name="Thiergart T."/>
            <person name="Pickel B."/>
            <person name="Atanasova L."/>
            <person name="Karlsson M."/>
            <person name="Huettel B."/>
            <person name="Barry K.W."/>
            <person name="Haridas S."/>
            <person name="Chen C."/>
            <person name="Bauer D."/>
            <person name="Andreopoulos W."/>
            <person name="Pangilinan J."/>
            <person name="LaButti K."/>
            <person name="Riley R."/>
            <person name="Lipzen A."/>
            <person name="Clum A."/>
            <person name="Drula E."/>
            <person name="Henrissat B."/>
            <person name="Kohler A."/>
            <person name="Grigoriev I.V."/>
            <person name="Martin F.M."/>
            <person name="Hacquard S."/>
        </authorList>
    </citation>
    <scope>NUCLEOTIDE SEQUENCE</scope>
    <source>
        <strain evidence="4">MPI-CAGE-CH-0235</strain>
    </source>
</reference>
<feature type="domain" description="NmrA-like" evidence="3">
    <location>
        <begin position="5"/>
        <end position="322"/>
    </location>
</feature>
<evidence type="ECO:0000259" key="3">
    <source>
        <dbReference type="Pfam" id="PF05368"/>
    </source>
</evidence>
<evidence type="ECO:0000313" key="5">
    <source>
        <dbReference type="Proteomes" id="UP000813444"/>
    </source>
</evidence>
<organism evidence="4 5">
    <name type="scientific">Stachybotrys elegans</name>
    <dbReference type="NCBI Taxonomy" id="80388"/>
    <lineage>
        <taxon>Eukaryota</taxon>
        <taxon>Fungi</taxon>
        <taxon>Dikarya</taxon>
        <taxon>Ascomycota</taxon>
        <taxon>Pezizomycotina</taxon>
        <taxon>Sordariomycetes</taxon>
        <taxon>Hypocreomycetidae</taxon>
        <taxon>Hypocreales</taxon>
        <taxon>Stachybotryaceae</taxon>
        <taxon>Stachybotrys</taxon>
    </lineage>
</organism>
<accession>A0A8K0WSQ7</accession>
<keyword evidence="2" id="KW-0521">NADP</keyword>
<comment type="similarity">
    <text evidence="1">Belongs to the NmrA-type oxidoreductase family.</text>
</comment>
<sequence length="337" mass="36953">MSTSRVIVVLGATGGQGSGVVAALLNDASGERWSVHAVTRDPSSERAQKLVAENQTPDGRLSVVYGDQHDPESLRKAMEGAYGVFAAVSEMIPGTWFIKEEEVAHELEAGRNIVDAAKHNSVEHFVFSSMPDMIKATAGRYTKLHHMHNKFLTEQYARTHLDAVTCLIAGFFYANNTWSHYARRQSDGVVCFSAPFPSSKAAQWVDASYDMGRFAARVFSLGKDKTKGKVYPVMSPKITMNEMVSMFTSVTGQPAIHSPLSADEWARMASDMVGPAFREDFTQMMEWTATTPDDKICFGALDPEEDRSKEELGLTASTFADWLKRTGWTGPAAASSS</sequence>
<dbReference type="InterPro" id="IPR008030">
    <property type="entry name" value="NmrA-like"/>
</dbReference>
<dbReference type="Gene3D" id="3.40.50.720">
    <property type="entry name" value="NAD(P)-binding Rossmann-like Domain"/>
    <property type="match status" value="1"/>
</dbReference>
<keyword evidence="5" id="KW-1185">Reference proteome</keyword>
<dbReference type="CDD" id="cd05251">
    <property type="entry name" value="NmrA_like_SDR_a"/>
    <property type="match status" value="1"/>
</dbReference>
<dbReference type="Proteomes" id="UP000813444">
    <property type="component" value="Unassembled WGS sequence"/>
</dbReference>
<dbReference type="PANTHER" id="PTHR42748">
    <property type="entry name" value="NITROGEN METABOLITE REPRESSION PROTEIN NMRA FAMILY MEMBER"/>
    <property type="match status" value="1"/>
</dbReference>
<name>A0A8K0WSQ7_9HYPO</name>
<evidence type="ECO:0000256" key="1">
    <source>
        <dbReference type="ARBA" id="ARBA00006328"/>
    </source>
</evidence>
<dbReference type="OrthoDB" id="3358371at2759"/>
<dbReference type="InterPro" id="IPR051164">
    <property type="entry name" value="NmrA-like_oxidored"/>
</dbReference>
<evidence type="ECO:0000313" key="4">
    <source>
        <dbReference type="EMBL" id="KAH7321082.1"/>
    </source>
</evidence>
<dbReference type="EMBL" id="JAGPNK010000005">
    <property type="protein sequence ID" value="KAH7321082.1"/>
    <property type="molecule type" value="Genomic_DNA"/>
</dbReference>
<dbReference type="AlphaFoldDB" id="A0A8K0WSQ7"/>
<comment type="caution">
    <text evidence="4">The sequence shown here is derived from an EMBL/GenBank/DDBJ whole genome shotgun (WGS) entry which is preliminary data.</text>
</comment>
<protein>
    <recommendedName>
        <fullName evidence="3">NmrA-like domain-containing protein</fullName>
    </recommendedName>
</protein>
<dbReference type="InterPro" id="IPR036291">
    <property type="entry name" value="NAD(P)-bd_dom_sf"/>
</dbReference>
<gene>
    <name evidence="4" type="ORF">B0I35DRAFT_428508</name>
</gene>
<dbReference type="SUPFAM" id="SSF51735">
    <property type="entry name" value="NAD(P)-binding Rossmann-fold domains"/>
    <property type="match status" value="1"/>
</dbReference>
<evidence type="ECO:0000256" key="2">
    <source>
        <dbReference type="ARBA" id="ARBA00022857"/>
    </source>
</evidence>
<dbReference type="Pfam" id="PF05368">
    <property type="entry name" value="NmrA"/>
    <property type="match status" value="1"/>
</dbReference>